<reference evidence="1" key="1">
    <citation type="submission" date="2018-02" db="EMBL/GenBank/DDBJ databases">
        <title>Rhizophora mucronata_Transcriptome.</title>
        <authorList>
            <person name="Meera S.P."/>
            <person name="Sreeshan A."/>
            <person name="Augustine A."/>
        </authorList>
    </citation>
    <scope>NUCLEOTIDE SEQUENCE</scope>
    <source>
        <tissue evidence="1">Leaf</tissue>
    </source>
</reference>
<dbReference type="EMBL" id="GGEC01006348">
    <property type="protein sequence ID" value="MBW86831.1"/>
    <property type="molecule type" value="Transcribed_RNA"/>
</dbReference>
<organism evidence="1">
    <name type="scientific">Rhizophora mucronata</name>
    <name type="common">Asiatic mangrove</name>
    <dbReference type="NCBI Taxonomy" id="61149"/>
    <lineage>
        <taxon>Eukaryota</taxon>
        <taxon>Viridiplantae</taxon>
        <taxon>Streptophyta</taxon>
        <taxon>Embryophyta</taxon>
        <taxon>Tracheophyta</taxon>
        <taxon>Spermatophyta</taxon>
        <taxon>Magnoliopsida</taxon>
        <taxon>eudicotyledons</taxon>
        <taxon>Gunneridae</taxon>
        <taxon>Pentapetalae</taxon>
        <taxon>rosids</taxon>
        <taxon>fabids</taxon>
        <taxon>Malpighiales</taxon>
        <taxon>Rhizophoraceae</taxon>
        <taxon>Rhizophora</taxon>
    </lineage>
</organism>
<name>A0A2P2J044_RHIMU</name>
<evidence type="ECO:0000313" key="1">
    <source>
        <dbReference type="EMBL" id="MBW86831.1"/>
    </source>
</evidence>
<dbReference type="AlphaFoldDB" id="A0A2P2J044"/>
<proteinExistence type="predicted"/>
<accession>A0A2P2J044</accession>
<sequence>MHLILPRTPYCRSLEHWDAVYLVSPLLCLHVSYQIIHNCKSLQNTLNVFIDVLWIYGDY</sequence>
<protein>
    <submittedName>
        <fullName evidence="1">Uncharacterized protein</fullName>
    </submittedName>
</protein>